<keyword evidence="2" id="KW-1185">Reference proteome</keyword>
<dbReference type="RefSeq" id="WP_054291787.1">
    <property type="nucleotide sequence ID" value="NZ_CP012752.1"/>
</dbReference>
<dbReference type="AlphaFoldDB" id="A0A0N9I5D5"/>
<evidence type="ECO:0008006" key="3">
    <source>
        <dbReference type="Google" id="ProtNLM"/>
    </source>
</evidence>
<dbReference type="KEGG" id="kphy:AOZ06_25960"/>
<evidence type="ECO:0000313" key="2">
    <source>
        <dbReference type="Proteomes" id="UP000063699"/>
    </source>
</evidence>
<protein>
    <recommendedName>
        <fullName evidence="3">DUF946 domain-containing protein</fullName>
    </recommendedName>
</protein>
<organism evidence="1 2">
    <name type="scientific">Kibdelosporangium phytohabitans</name>
    <dbReference type="NCBI Taxonomy" id="860235"/>
    <lineage>
        <taxon>Bacteria</taxon>
        <taxon>Bacillati</taxon>
        <taxon>Actinomycetota</taxon>
        <taxon>Actinomycetes</taxon>
        <taxon>Pseudonocardiales</taxon>
        <taxon>Pseudonocardiaceae</taxon>
        <taxon>Kibdelosporangium</taxon>
    </lineage>
</organism>
<accession>A0A0N9I5D5</accession>
<name>A0A0N9I5D5_9PSEU</name>
<dbReference type="EMBL" id="CP012752">
    <property type="protein sequence ID" value="ALG09883.1"/>
    <property type="molecule type" value="Genomic_DNA"/>
</dbReference>
<dbReference type="Proteomes" id="UP000063699">
    <property type="component" value="Chromosome"/>
</dbReference>
<evidence type="ECO:0000313" key="1">
    <source>
        <dbReference type="EMBL" id="ALG09883.1"/>
    </source>
</evidence>
<dbReference type="PANTHER" id="PTHR48174">
    <property type="entry name" value="DUF946 FAMILY PROTEIN"/>
    <property type="match status" value="1"/>
</dbReference>
<proteinExistence type="predicted"/>
<reference evidence="1 2" key="1">
    <citation type="submission" date="2015-07" db="EMBL/GenBank/DDBJ databases">
        <title>Genome sequencing of Kibdelosporangium phytohabitans.</title>
        <authorList>
            <person name="Qin S."/>
            <person name="Xing K."/>
        </authorList>
    </citation>
    <scope>NUCLEOTIDE SEQUENCE [LARGE SCALE GENOMIC DNA]</scope>
    <source>
        <strain evidence="1 2">KLBMP1111</strain>
    </source>
</reference>
<dbReference type="PROSITE" id="PS51257">
    <property type="entry name" value="PROKAR_LIPOPROTEIN"/>
    <property type="match status" value="1"/>
</dbReference>
<dbReference type="STRING" id="860235.AOZ06_25960"/>
<dbReference type="OrthoDB" id="144586at2"/>
<sequence>MRVPVLVLALVAVLVAGCDEEPKQVSGPSRESTGDPATAARYAPLVFLADGEKNLPMDATRYIEKASLWFLHGDDCDDHEVAGRVDAARLNEKAADGYAHEQDDCAGNGTKDVKVTEPAAEGTGFFLKAGQGTRPGDGPGAPVYWEFHKDDKTSQVAYVYWFFYGYNDLDRGNKHEGDWERVAVPMKDGKPDGVVFYKHGGLPCKVPWEGKLGKSGDHPHVYAAKGSHGSYPDSGNTYIVPASVDSRSAGTQWNTWENARALPRQPWWGYRGWWGKESWVPVPGFDRIPGPGPNRVINNVFIAKSCDDAEEPVATELSADFEGEWETEKPATQRPRVTPYHIRLSLGRQQSTVHYRTTWDQPDPKLDCAGTWTVTGSTRHLAAMHEKIESTKAGRCVPEGNLSLELVDGKLRVTYTGDNVAMAATLVKRAKTDAPPGTSPRAASGNTTEAALARFEEYLHAVGNENLDVVCDIAGPGAKKAEQEGFGPCRKTMPVMFRMISATQKQALRTATVDTKQVTAKPGEVKVPAKAIKAGTVKFTSSDLGDRTITFQNGQWYVTD</sequence>
<dbReference type="PANTHER" id="PTHR48174:SF5">
    <property type="entry name" value="VACUOLAR PROTEIN SORTING-ASSOCIATED PROTEIN 62"/>
    <property type="match status" value="1"/>
</dbReference>
<gene>
    <name evidence="1" type="ORF">AOZ06_25960</name>
</gene>